<feature type="coiled-coil region" evidence="1">
    <location>
        <begin position="1159"/>
        <end position="1235"/>
    </location>
</feature>
<dbReference type="Proteomes" id="UP000007754">
    <property type="component" value="Chromosome 3"/>
</dbReference>
<dbReference type="GO" id="GO:0010389">
    <property type="term" value="P:regulation of G2/M transition of mitotic cell cycle"/>
    <property type="evidence" value="ECO:0007669"/>
    <property type="project" value="Ensembl"/>
</dbReference>
<dbReference type="InterPro" id="IPR018463">
    <property type="entry name" value="Centromere_CenpF_N"/>
</dbReference>
<dbReference type="GO" id="GO:0045120">
    <property type="term" value="C:pronucleus"/>
    <property type="evidence" value="ECO:0007669"/>
    <property type="project" value="Ensembl"/>
</dbReference>
<dbReference type="GO" id="GO:0021591">
    <property type="term" value="P:ventricular system development"/>
    <property type="evidence" value="ECO:0007669"/>
    <property type="project" value="Ensembl"/>
</dbReference>
<dbReference type="Pfam" id="PF10473">
    <property type="entry name" value="CENP-F_leu_zip"/>
    <property type="match status" value="2"/>
</dbReference>
<evidence type="ECO:0000313" key="7">
    <source>
        <dbReference type="Proteomes" id="UP000007754"/>
    </source>
</evidence>
<organism evidence="6 7">
    <name type="scientific">Taeniopygia guttata</name>
    <name type="common">Zebra finch</name>
    <name type="synonym">Poephila guttata</name>
    <dbReference type="NCBI Taxonomy" id="59729"/>
    <lineage>
        <taxon>Eukaryota</taxon>
        <taxon>Metazoa</taxon>
        <taxon>Chordata</taxon>
        <taxon>Craniata</taxon>
        <taxon>Vertebrata</taxon>
        <taxon>Euteleostomi</taxon>
        <taxon>Archelosauria</taxon>
        <taxon>Archosauria</taxon>
        <taxon>Dinosauria</taxon>
        <taxon>Saurischia</taxon>
        <taxon>Theropoda</taxon>
        <taxon>Coelurosauria</taxon>
        <taxon>Aves</taxon>
        <taxon>Neognathae</taxon>
        <taxon>Neoaves</taxon>
        <taxon>Telluraves</taxon>
        <taxon>Australaves</taxon>
        <taxon>Passeriformes</taxon>
        <taxon>Passeroidea</taxon>
        <taxon>Estrildidae</taxon>
        <taxon>Estrildinae</taxon>
        <taxon>Taeniopygia</taxon>
    </lineage>
</organism>
<name>H0YXH3_TAEGU</name>
<keyword evidence="7" id="KW-1185">Reference proteome</keyword>
<dbReference type="GO" id="GO:0042803">
    <property type="term" value="F:protein homodimerization activity"/>
    <property type="evidence" value="ECO:0007669"/>
    <property type="project" value="Ensembl"/>
</dbReference>
<feature type="coiled-coil region" evidence="1">
    <location>
        <begin position="1917"/>
        <end position="2711"/>
    </location>
</feature>
<proteinExistence type="predicted"/>
<dbReference type="GO" id="GO:0001822">
    <property type="term" value="P:kidney development"/>
    <property type="evidence" value="ECO:0007669"/>
    <property type="project" value="Ensembl"/>
</dbReference>
<dbReference type="Ensembl" id="ENSTGUT00000003028.2">
    <property type="protein sequence ID" value="ENSTGUP00000002999.2"/>
    <property type="gene ID" value="ENSTGUG00000002912.2"/>
</dbReference>
<dbReference type="GO" id="GO:0000278">
    <property type="term" value="P:mitotic cell cycle"/>
    <property type="evidence" value="ECO:0007669"/>
    <property type="project" value="Ensembl"/>
</dbReference>
<feature type="coiled-coil region" evidence="1">
    <location>
        <begin position="1544"/>
        <end position="1648"/>
    </location>
</feature>
<dbReference type="GO" id="GO:0008017">
    <property type="term" value="F:microtubule binding"/>
    <property type="evidence" value="ECO:0007669"/>
    <property type="project" value="InterPro"/>
</dbReference>
<feature type="coiled-coil region" evidence="1">
    <location>
        <begin position="1281"/>
        <end position="1308"/>
    </location>
</feature>
<feature type="region of interest" description="Disordered" evidence="2">
    <location>
        <begin position="635"/>
        <end position="660"/>
    </location>
</feature>
<dbReference type="OMA" id="EQPNEQH"/>
<feature type="domain" description="Centromere protein Cenp-F leucine-rich repeat-containing" evidence="3">
    <location>
        <begin position="1906"/>
        <end position="2029"/>
    </location>
</feature>
<feature type="coiled-coil region" evidence="1">
    <location>
        <begin position="158"/>
        <end position="185"/>
    </location>
</feature>
<reference evidence="6" key="3">
    <citation type="submission" date="2025-09" db="UniProtKB">
        <authorList>
            <consortium name="Ensembl"/>
        </authorList>
    </citation>
    <scope>IDENTIFICATION</scope>
</reference>
<reference evidence="6" key="2">
    <citation type="submission" date="2025-08" db="UniProtKB">
        <authorList>
            <consortium name="Ensembl"/>
        </authorList>
    </citation>
    <scope>IDENTIFICATION</scope>
</reference>
<dbReference type="GO" id="GO:0005813">
    <property type="term" value="C:centrosome"/>
    <property type="evidence" value="ECO:0007669"/>
    <property type="project" value="Ensembl"/>
</dbReference>
<feature type="compositionally biased region" description="Polar residues" evidence="2">
    <location>
        <begin position="2878"/>
        <end position="2892"/>
    </location>
</feature>
<dbReference type="GO" id="GO:0015031">
    <property type="term" value="P:protein transport"/>
    <property type="evidence" value="ECO:0007669"/>
    <property type="project" value="Ensembl"/>
</dbReference>
<dbReference type="SUPFAM" id="SSF57997">
    <property type="entry name" value="Tropomyosin"/>
    <property type="match status" value="1"/>
</dbReference>
<dbReference type="GO" id="GO:0016363">
    <property type="term" value="C:nuclear matrix"/>
    <property type="evidence" value="ECO:0007669"/>
    <property type="project" value="Ensembl"/>
</dbReference>
<dbReference type="InterPro" id="IPR018302">
    <property type="entry name" value="CenpF/LEK1_Rb-prot-bd"/>
</dbReference>
<feature type="compositionally biased region" description="Basic and acidic residues" evidence="2">
    <location>
        <begin position="2851"/>
        <end position="2860"/>
    </location>
</feature>
<dbReference type="PANTHER" id="PTHR18874:SF10">
    <property type="entry name" value="CENTROMERE PROTEIN F"/>
    <property type="match status" value="1"/>
</dbReference>
<feature type="domain" description="Centromere protein Cenp-F leucine-rich repeat-containing" evidence="3">
    <location>
        <begin position="2130"/>
        <end position="2269"/>
    </location>
</feature>
<feature type="compositionally biased region" description="Basic and acidic residues" evidence="2">
    <location>
        <begin position="2756"/>
        <end position="2767"/>
    </location>
</feature>
<sequence length="2954" mass="341070">MSWAVEEWKEGLSPRILQKIQELESQVDKLKKERQQRQYQLETLEAALQKQKQKVESEKNEYAMLKRENQSLMELCDNLEKTKQKISHDLQVKESQVNIQSGQLNSCKKDIERLEQELKRCKCELERSQQTLTADVSFSATPQKSFTAPLTPVQNTKFEELEEKYKKKVQENKELELQLRTIQLKKVNQPHPQSSLSHREIARHQASSSVFSWQQEKTPCRNPETPARGSSAASSFPWDKDTNSSILSEKNEFDNSFAENSNSSLMIQLRAQNQELNFIIKDLEQQLQAQEKLKRSHMNKHQETELELDRLKLELTEKDKTLNKTRDKLTQTSTQLDQATTQVQTLEQKVKRLSEELNCQRQNAESARRSLEQKIKTKEKEYQQELSCQQRALQTLDQQCNQIRSKLNQELQQAKNDFNALQAEFDKVMAAKQRLEHDTSDLTHKLCRAEQTLSAAQAKEADLTRSFQEVKQEKNLLNCQLEKKSKEIHQLEEELNVIKQSLKQSQNFAEEMKNKNAVLEMELKLLEEKFKRQESSLSLENLKIALDDMEKQQEYTRGLLKEKDNHIKEQDCKISKMEGESEALQRLLGLKQKECEELQKEATVFSQWKNETENLINKLKSEKEGMLAHINDLESSLQSQQSKDHEHSEKLRMMQTESDRKSIEIRELKDMLECKSAELEERKKAFDELQQKAECSDKKYCKEIENMSCKVFQLTNQVAEVEEKLQLAASRGLQREQCYQNLLREYEKICCLVKAKDTSEMTEDGEVNLKSRQDKTPLENMQFAAANSSTGVLDHACAGAVLEMGKTKDLANLQEQISFLESSLVAQKQLNSNQQQQYEGLLQIKSETEQRLFAAEQMYKSFMTETEQHISNLQADISARQELVEKTSAILEEKDMQLQTLNERLENQQVEFQNLKITNKLLEDSLRQLQLMSETWDSEKKDMSSMISSYSKKISELTEENTVLRDLSSALKQEQITLLEANKNIYDTLKEREEIISEMSGKHEEERQRIESRTEEIKKELEVLQIKYKSVEEENGKIMNILREQTTELDEKKAKLEQEKQVLSENKDIIHNLIASEEIKKDLVHEIQQLQSEFSNIQHVPSMELDCLSQERLNVRTIQNTMQEKCGFAFQEKEQPGKELPIKNEPLMCSVNCEQRHCSEQLRKSMEEKDIELNKYQVKFELLQMDFEDSVLSLKNCRLEVMQLEMALKGMEIELEKSVREKERLQQELLSVKELKTADSSLTLLEEDGHSLEYNYSDISQDCGKRGIDESPSSALLASSLQVTINQLSELEEICERLQNENTALASGFKDAKINGITGINKEEQETDDIMNADNNLKPEKAVLPDELMDQSDNSDLRMCSDNKEVSFRLKKGSSSDYEDLKLSSKEVKAHFAEVREKLLTFQDEHLKLYEQHCSMSSKICELQSCIEMLKAENSSLSASQSSAHVDSVQGLLSSSRDDTLPKLDETKAMDSSSELSVNPYLLEVSEVVDSHNSASCKWTEEINQTDNSVEVISEDATEVLAEKCHNDHNLGSIRKLRSITPRKSNLENRIEELQMLCQTYEKAIKLLEDQFHVQENMKNEEIQELKEVILSERKEIDHLKQQNLSEKEEWQQKLNNVTMEMECKLAAERKQTQNLSLELEAARLQLQVLDLSSHSLLCTDIENNIEQENNTPYKLRLPVENSALKDNKIIPTEKMAAGDASVCENETETAEARLMQDYTEKISGERECRNTSGKITSPSDHASVLSFSNSRVLSTGYFCENQITTEMLQEEAKQQTAKNLKLIHEIEKEHNHVDLKIKVEQSNLEMNFQEAQMISNNSAFAGLEEATVPVKEENCGINEKHRSVSVNKQELSLHVVSPEKEPENLKSELEICKVRSPNAADMFDVEMTKRAGQEQFLAAENERCPKSEQVNIDNHALFIECDIEMLQAKCQQLEREREVNLKTISSFQEHLVSVTAERNYIGQELRILSESKKELDHKYQKLQEKLKELELTKINSTEFIRRLEDEVATQANLLEAVKSDANQLSNEKDSLLQKLQSLENDAVSFTIEREKFQNEAADSKKEKELIARELGTMQHKLGSSEMENSKLSKSLEGLLMEKGELAARLSAAQKEVDQLRCGIEKLKVKIESDEKKKRHIAEKLRDNERKADSLQDKIERLERELEMSEKNLEDTVIELETAKAEAETLATEMEEMTEKLRSSNLQIDVLTSQKECLAKDLKEMKERFIELESSNLTTAKQLEEKEEEKLQIKDEFENTVALLRSELKDMSEKLEFSHKEEVDARAKEQVLIGQVARLEQDKIMLLQECQEMKNENIKLDQAREVLVQELMDCKQKLDEKVQENGAFEKQVKETEALSLQLTHMQHELECWHQEKERLQNLIAELKLKGQYFSDGETSPDILNVLKMSYKDLEKELESTLCEKNTLCKKVNELAESRTELQVKLSDTEQKIAKLQEERNKLAEEMQCVQEHSEKNKIQLHLTTSEKNELARCLETVQNQLQEKEREIKREISEYKDGLLQAKKEHQDALTEANRKNKVEIEACHEKISSLEHFISSQKLEIEHLKSNKEQLNNALKEANQSLGELLKTKADNSNIIIQLKKENEYAHSKVQMWMKSCKQLEQEKEMLQKQLAEHDELLKKENLTMAKHNKEDADDNAVKEEVKLNLEELQESIEVKTREANENLEKYCSLLVKYHKLEEENEMLKTQVSLLSTQMKQRASDAVSIPLLNSEKSLTQKSKHSVKDRRSDEDTTKLSSKRQRCEDSRKDNGEPRSPAPETSFKKKRKCDISQNMQGQDNADCELDGLPEIVKKGFADIPSGKVSPYILRRTTLHLRSSPNLASSSEKRPLPTQDSQKCRPDHLGERCCLTPGGSKPQKENDEQQSQAFPPMNSTSRSPLCLHKQSPKPLSDNARESCTMHKAKNSLNEQGLSEQDEQKENCKPYKEPRPLELKNICDPV</sequence>
<dbReference type="GO" id="GO:0005635">
    <property type="term" value="C:nuclear envelope"/>
    <property type="evidence" value="ECO:0007669"/>
    <property type="project" value="Ensembl"/>
</dbReference>
<evidence type="ECO:0000259" key="3">
    <source>
        <dbReference type="Pfam" id="PF10473"/>
    </source>
</evidence>
<dbReference type="GO" id="GO:0030496">
    <property type="term" value="C:midbody"/>
    <property type="evidence" value="ECO:0007669"/>
    <property type="project" value="Ensembl"/>
</dbReference>
<feature type="compositionally biased region" description="Polar residues" evidence="2">
    <location>
        <begin position="207"/>
        <end position="217"/>
    </location>
</feature>
<dbReference type="GeneTree" id="ENSGT00730000111187"/>
<dbReference type="GO" id="GO:0140297">
    <property type="term" value="F:DNA-binding transcription factor binding"/>
    <property type="evidence" value="ECO:0007669"/>
    <property type="project" value="Ensembl"/>
</dbReference>
<dbReference type="HOGENOM" id="CLU_242650_0_0_1"/>
<dbReference type="GO" id="GO:0000940">
    <property type="term" value="C:outer kinetochore"/>
    <property type="evidence" value="ECO:0007669"/>
    <property type="project" value="Ensembl"/>
</dbReference>
<feature type="compositionally biased region" description="Basic and acidic residues" evidence="2">
    <location>
        <begin position="642"/>
        <end position="660"/>
    </location>
</feature>
<feature type="region of interest" description="Disordered" evidence="2">
    <location>
        <begin position="2727"/>
        <end position="2796"/>
    </location>
</feature>
<dbReference type="Pfam" id="PF10481">
    <property type="entry name" value="CENP-F_N"/>
    <property type="match status" value="1"/>
</dbReference>
<evidence type="ECO:0000256" key="1">
    <source>
        <dbReference type="SAM" id="Coils"/>
    </source>
</evidence>
<feature type="domain" description="Centromere protein Cenp-F N-terminal" evidence="4">
    <location>
        <begin position="1"/>
        <end position="292"/>
    </location>
</feature>
<dbReference type="GO" id="GO:0005930">
    <property type="term" value="C:axoneme"/>
    <property type="evidence" value="ECO:0007669"/>
    <property type="project" value="Ensembl"/>
</dbReference>
<feature type="domain" description="Kinetochore protein Cenp-F/LEK1 Rb protein-binding" evidence="5">
    <location>
        <begin position="2789"/>
        <end position="2834"/>
    </location>
</feature>
<feature type="region of interest" description="Disordered" evidence="2">
    <location>
        <begin position="207"/>
        <end position="238"/>
    </location>
</feature>
<dbReference type="STRING" id="59729.ENSTGUP00000002999"/>
<dbReference type="InterPro" id="IPR043513">
    <property type="entry name" value="Cenp-F"/>
</dbReference>
<protein>
    <submittedName>
        <fullName evidence="6">Centromere protein F</fullName>
    </submittedName>
</protein>
<dbReference type="GO" id="GO:0097539">
    <property type="term" value="C:ciliary transition fiber"/>
    <property type="evidence" value="ECO:0007669"/>
    <property type="project" value="Ensembl"/>
</dbReference>
<evidence type="ECO:0000313" key="6">
    <source>
        <dbReference type="Ensembl" id="ENSTGUP00000002999.2"/>
    </source>
</evidence>
<accession>H0YXH3</accession>
<feature type="region of interest" description="Disordered" evidence="2">
    <location>
        <begin position="2832"/>
        <end position="2940"/>
    </location>
</feature>
<gene>
    <name evidence="6" type="primary">CENPF</name>
</gene>
<feature type="compositionally biased region" description="Basic and acidic residues" evidence="2">
    <location>
        <begin position="2930"/>
        <end position="2940"/>
    </location>
</feature>
<reference evidence="6 7" key="1">
    <citation type="journal article" date="2010" name="Nature">
        <title>The genome of a songbird.</title>
        <authorList>
            <person name="Warren W.C."/>
            <person name="Clayton D.F."/>
            <person name="Ellegren H."/>
            <person name="Arnold A.P."/>
            <person name="Hillier L.W."/>
            <person name="Kunstner A."/>
            <person name="Searle S."/>
            <person name="White S."/>
            <person name="Vilella A.J."/>
            <person name="Fairley S."/>
            <person name="Heger A."/>
            <person name="Kong L."/>
            <person name="Ponting C.P."/>
            <person name="Jarvis E.D."/>
            <person name="Mello C.V."/>
            <person name="Minx P."/>
            <person name="Lovell P."/>
            <person name="Velho T.A."/>
            <person name="Ferris M."/>
            <person name="Balakrishnan C.N."/>
            <person name="Sinha S."/>
            <person name="Blatti C."/>
            <person name="London S.E."/>
            <person name="Li Y."/>
            <person name="Lin Y.C."/>
            <person name="George J."/>
            <person name="Sweedler J."/>
            <person name="Southey B."/>
            <person name="Gunaratne P."/>
            <person name="Watson M."/>
            <person name="Nam K."/>
            <person name="Backstrom N."/>
            <person name="Smeds L."/>
            <person name="Nabholz B."/>
            <person name="Itoh Y."/>
            <person name="Whitney O."/>
            <person name="Pfenning A.R."/>
            <person name="Howard J."/>
            <person name="Volker M."/>
            <person name="Skinner B.M."/>
            <person name="Griffin D.K."/>
            <person name="Ye L."/>
            <person name="McLaren W.M."/>
            <person name="Flicek P."/>
            <person name="Quesada V."/>
            <person name="Velasco G."/>
            <person name="Lopez-Otin C."/>
            <person name="Puente X.S."/>
            <person name="Olender T."/>
            <person name="Lancet D."/>
            <person name="Smit A.F."/>
            <person name="Hubley R."/>
            <person name="Konkel M.K."/>
            <person name="Walker J.A."/>
            <person name="Batzer M.A."/>
            <person name="Gu W."/>
            <person name="Pollock D.D."/>
            <person name="Chen L."/>
            <person name="Cheng Z."/>
            <person name="Eichler E.E."/>
            <person name="Stapley J."/>
            <person name="Slate J."/>
            <person name="Ekblom R."/>
            <person name="Birkhead T."/>
            <person name="Burke T."/>
            <person name="Burt D."/>
            <person name="Scharff C."/>
            <person name="Adam I."/>
            <person name="Richard H."/>
            <person name="Sultan M."/>
            <person name="Soldatov A."/>
            <person name="Lehrach H."/>
            <person name="Edwards S.V."/>
            <person name="Yang S.P."/>
            <person name="Li X."/>
            <person name="Graves T."/>
            <person name="Fulton L."/>
            <person name="Nelson J."/>
            <person name="Chinwalla A."/>
            <person name="Hou S."/>
            <person name="Mardis E.R."/>
            <person name="Wilson R.K."/>
        </authorList>
    </citation>
    <scope>NUCLEOTIDE SEQUENCE [LARGE SCALE GENOMIC DNA]</scope>
</reference>
<feature type="coiled-coil region" evidence="1">
    <location>
        <begin position="665"/>
        <end position="731"/>
    </location>
</feature>
<dbReference type="InParanoid" id="H0YXH3"/>
<dbReference type="GO" id="GO:0045892">
    <property type="term" value="P:negative regulation of DNA-templated transcription"/>
    <property type="evidence" value="ECO:0007669"/>
    <property type="project" value="Ensembl"/>
</dbReference>
<dbReference type="GO" id="GO:0051310">
    <property type="term" value="P:metaphase chromosome alignment"/>
    <property type="evidence" value="ECO:0007669"/>
    <property type="project" value="Ensembl"/>
</dbReference>
<dbReference type="GO" id="GO:0070840">
    <property type="term" value="F:dynein complex binding"/>
    <property type="evidence" value="ECO:0007669"/>
    <property type="project" value="Ensembl"/>
</dbReference>
<dbReference type="PANTHER" id="PTHR18874">
    <property type="entry name" value="CMF/LEK/CENP CELL DIVISION-RELATED"/>
    <property type="match status" value="1"/>
</dbReference>
<evidence type="ECO:0000259" key="4">
    <source>
        <dbReference type="Pfam" id="PF10481"/>
    </source>
</evidence>
<dbReference type="Pfam" id="PF10490">
    <property type="entry name" value="CENP-F_C_Rb_bdg"/>
    <property type="match status" value="1"/>
</dbReference>
<feature type="coiled-coil region" evidence="1">
    <location>
        <begin position="884"/>
        <end position="1093"/>
    </location>
</feature>
<keyword evidence="1" id="KW-0175">Coiled coil</keyword>
<dbReference type="GO" id="GO:0005654">
    <property type="term" value="C:nucleoplasm"/>
    <property type="evidence" value="ECO:0007669"/>
    <property type="project" value="Ensembl"/>
</dbReference>
<dbReference type="GO" id="GO:0016202">
    <property type="term" value="P:regulation of striated muscle tissue development"/>
    <property type="evidence" value="ECO:0007669"/>
    <property type="project" value="Ensembl"/>
</dbReference>
<dbReference type="GO" id="GO:0036064">
    <property type="term" value="C:ciliary basal body"/>
    <property type="evidence" value="ECO:0007669"/>
    <property type="project" value="Ensembl"/>
</dbReference>
<feature type="coiled-coil region" evidence="1">
    <location>
        <begin position="13"/>
        <end position="131"/>
    </location>
</feature>
<dbReference type="Gene3D" id="1.10.287.2610">
    <property type="match status" value="1"/>
</dbReference>
<evidence type="ECO:0000259" key="5">
    <source>
        <dbReference type="Pfam" id="PF10490"/>
    </source>
</evidence>
<dbReference type="InterPro" id="IPR019513">
    <property type="entry name" value="Centromere_CenpF_leu-rich_rpt"/>
</dbReference>
<dbReference type="GO" id="GO:0000922">
    <property type="term" value="C:spindle pole"/>
    <property type="evidence" value="ECO:0007669"/>
    <property type="project" value="Ensembl"/>
</dbReference>
<evidence type="ECO:0000256" key="2">
    <source>
        <dbReference type="SAM" id="MobiDB-lite"/>
    </source>
</evidence>